<dbReference type="SUPFAM" id="SSF82199">
    <property type="entry name" value="SET domain"/>
    <property type="match status" value="1"/>
</dbReference>
<dbReference type="PANTHER" id="PTHR13271:SF137">
    <property type="entry name" value="SET DOMAIN-CONTAINING PROTEIN"/>
    <property type="match status" value="1"/>
</dbReference>
<dbReference type="InterPro" id="IPR050600">
    <property type="entry name" value="SETD3_SETD6_MTase"/>
</dbReference>
<dbReference type="InterPro" id="IPR046341">
    <property type="entry name" value="SET_dom_sf"/>
</dbReference>
<dbReference type="AlphaFoldDB" id="A0ABD3P4F6"/>
<dbReference type="CDD" id="cd10527">
    <property type="entry name" value="SET_LSMT"/>
    <property type="match status" value="1"/>
</dbReference>
<accession>A0ABD3P4F6</accession>
<name>A0ABD3P4F6_9STRA</name>
<gene>
    <name evidence="2" type="ORF">ACHAWO_002591</name>
</gene>
<feature type="chain" id="PRO_5044764331" description="SET domain-containing protein" evidence="1">
    <location>
        <begin position="18"/>
        <end position="422"/>
    </location>
</feature>
<dbReference type="Proteomes" id="UP001530400">
    <property type="component" value="Unassembled WGS sequence"/>
</dbReference>
<feature type="signal peptide" evidence="1">
    <location>
        <begin position="1"/>
        <end position="17"/>
    </location>
</feature>
<dbReference type="EMBL" id="JALLPJ020000798">
    <property type="protein sequence ID" value="KAL3782666.1"/>
    <property type="molecule type" value="Genomic_DNA"/>
</dbReference>
<organism evidence="2 3">
    <name type="scientific">Cyclotella atomus</name>
    <dbReference type="NCBI Taxonomy" id="382360"/>
    <lineage>
        <taxon>Eukaryota</taxon>
        <taxon>Sar</taxon>
        <taxon>Stramenopiles</taxon>
        <taxon>Ochrophyta</taxon>
        <taxon>Bacillariophyta</taxon>
        <taxon>Coscinodiscophyceae</taxon>
        <taxon>Thalassiosirophycidae</taxon>
        <taxon>Stephanodiscales</taxon>
        <taxon>Stephanodiscaceae</taxon>
        <taxon>Cyclotella</taxon>
    </lineage>
</organism>
<evidence type="ECO:0008006" key="4">
    <source>
        <dbReference type="Google" id="ProtNLM"/>
    </source>
</evidence>
<keyword evidence="1" id="KW-0732">Signal</keyword>
<comment type="caution">
    <text evidence="2">The sequence shown here is derived from an EMBL/GenBank/DDBJ whole genome shotgun (WGS) entry which is preliminary data.</text>
</comment>
<evidence type="ECO:0000256" key="1">
    <source>
        <dbReference type="SAM" id="SignalP"/>
    </source>
</evidence>
<keyword evidence="3" id="KW-1185">Reference proteome</keyword>
<dbReference type="PANTHER" id="PTHR13271">
    <property type="entry name" value="UNCHARACTERIZED PUTATIVE METHYLTRANSFERASE"/>
    <property type="match status" value="1"/>
</dbReference>
<dbReference type="Gene3D" id="3.90.1410.10">
    <property type="entry name" value="set domain protein methyltransferase, domain 1"/>
    <property type="match status" value="1"/>
</dbReference>
<evidence type="ECO:0000313" key="2">
    <source>
        <dbReference type="EMBL" id="KAL3782666.1"/>
    </source>
</evidence>
<sequence>MMKLSTLLLFVPLSSHAFSYQALPQGTINLSSSQQRDVYTMVDWASMYGVQQCPGFGVYSNDGKDYYAATEADIAAGTPVVVVPSELVISSSKVAEEFGGSLYDAEQRLTRAGLQDKIPMFRIYIKVLYELQQGQDSPYYTYLNSLPRSYNTGASMTFACFDCLPPYAAWLALQERQTSVNFQKAAKLCPINEEIMENICALKWAYNVALTRSHEWYGERYLAPMADMFNHGMQPEIEISIDDSGNCIATATTDVPAGSPLRMSYGDSYNPSPLFASYGFLDESAPATFCKLMDTKLEMEELGYTYSDLLFYHQTGEISPQVYDVVLYSILKKNDLDQANQFYNAVMTGDEDTKSQYHNSYWEYTKEELTKHVDGTLKDLSKWSAKAQGYDLNTHPRVPLILEHNEFVKRTFWNVKAYLDSM</sequence>
<evidence type="ECO:0000313" key="3">
    <source>
        <dbReference type="Proteomes" id="UP001530400"/>
    </source>
</evidence>
<reference evidence="2 3" key="1">
    <citation type="submission" date="2024-10" db="EMBL/GenBank/DDBJ databases">
        <title>Updated reference genomes for cyclostephanoid diatoms.</title>
        <authorList>
            <person name="Roberts W.R."/>
            <person name="Alverson A.J."/>
        </authorList>
    </citation>
    <scope>NUCLEOTIDE SEQUENCE [LARGE SCALE GENOMIC DNA]</scope>
    <source>
        <strain evidence="2 3">AJA010-31</strain>
    </source>
</reference>
<protein>
    <recommendedName>
        <fullName evidence="4">SET domain-containing protein</fullName>
    </recommendedName>
</protein>
<proteinExistence type="predicted"/>